<feature type="non-terminal residue" evidence="1">
    <location>
        <position position="103"/>
    </location>
</feature>
<name>A0A1G9DG55_9LACT</name>
<protein>
    <submittedName>
        <fullName evidence="1">Uncharacterized protein</fullName>
    </submittedName>
</protein>
<evidence type="ECO:0000313" key="1">
    <source>
        <dbReference type="EMBL" id="SDK62833.1"/>
    </source>
</evidence>
<organism evidence="1 2">
    <name type="scientific">Alkalibacterium thalassium</name>
    <dbReference type="NCBI Taxonomy" id="426701"/>
    <lineage>
        <taxon>Bacteria</taxon>
        <taxon>Bacillati</taxon>
        <taxon>Bacillota</taxon>
        <taxon>Bacilli</taxon>
        <taxon>Lactobacillales</taxon>
        <taxon>Carnobacteriaceae</taxon>
        <taxon>Alkalibacterium</taxon>
    </lineage>
</organism>
<gene>
    <name evidence="1" type="ORF">SAMN04488098_10451</name>
</gene>
<reference evidence="2" key="1">
    <citation type="submission" date="2016-10" db="EMBL/GenBank/DDBJ databases">
        <authorList>
            <person name="Varghese N."/>
            <person name="Submissions S."/>
        </authorList>
    </citation>
    <scope>NUCLEOTIDE SEQUENCE [LARGE SCALE GENOMIC DNA]</scope>
    <source>
        <strain evidence="2">DSM 19181</strain>
    </source>
</reference>
<dbReference type="AlphaFoldDB" id="A0A1G9DG55"/>
<keyword evidence="2" id="KW-1185">Reference proteome</keyword>
<dbReference type="STRING" id="426701.SAMN04488098_10451"/>
<accession>A0A1G9DG55</accession>
<dbReference type="Proteomes" id="UP000199433">
    <property type="component" value="Unassembled WGS sequence"/>
</dbReference>
<proteinExistence type="predicted"/>
<sequence>MDKYKTKMTINKWFSYISLETLSESSRQTISQFNRYSKKLTFKKVLKLFLYAINDETDSLRHLDQQLVNPNLKKVIDIESISYSQLSRALRKMEPSVLMDIFT</sequence>
<dbReference type="EMBL" id="FNFK01000045">
    <property type="protein sequence ID" value="SDK62833.1"/>
    <property type="molecule type" value="Genomic_DNA"/>
</dbReference>
<evidence type="ECO:0000313" key="2">
    <source>
        <dbReference type="Proteomes" id="UP000199433"/>
    </source>
</evidence>